<keyword evidence="3" id="KW-1185">Reference proteome</keyword>
<keyword evidence="1" id="KW-1133">Transmembrane helix</keyword>
<dbReference type="GO" id="GO:0005886">
    <property type="term" value="C:plasma membrane"/>
    <property type="evidence" value="ECO:0007669"/>
    <property type="project" value="UniProtKB-SubCell"/>
</dbReference>
<name>Q2SFX0_HAHCH</name>
<dbReference type="RefSeq" id="WP_011397522.1">
    <property type="nucleotide sequence ID" value="NC_007645.1"/>
</dbReference>
<dbReference type="KEGG" id="hch:HCH_03718"/>
<dbReference type="Pfam" id="PF05552">
    <property type="entry name" value="MS_channel_1st_1"/>
    <property type="match status" value="2"/>
</dbReference>
<evidence type="ECO:0000313" key="2">
    <source>
        <dbReference type="EMBL" id="ABC30454.1"/>
    </source>
</evidence>
<dbReference type="eggNOG" id="COG0668">
    <property type="taxonomic scope" value="Bacteria"/>
</dbReference>
<dbReference type="InterPro" id="IPR008910">
    <property type="entry name" value="MSC_TM_helix"/>
</dbReference>
<keyword evidence="1" id="KW-0813">Transport</keyword>
<evidence type="ECO:0000313" key="3">
    <source>
        <dbReference type="Proteomes" id="UP000000238"/>
    </source>
</evidence>
<proteinExistence type="inferred from homology"/>
<comment type="similarity">
    <text evidence="1">Belongs to the MscS (TC 1.A.23) family.</text>
</comment>
<sequence>MDPIQTQDWRELLHQTYEQTIQQLIAFTPNILGALALFFFGFFIALALARAVRTGVTLLERLLGRVFARFSTSSASLKLRQSYTNVISKAVFWLVLLFFIAAGANSLGLNIVSQWMSQLLLYLPHFAAGMLIMLGGYLLSKVINLVMTSAAESVGIRQSALMGRSVQFTVIFIAVVIGIEQIGINIQFFTQFTIILSAVIAGGFSLAFALGAKYLVANIIGSQQMNKLVQLGDEVSIAGVDGVIVDITSSVIVLETPQGRTAIPGSFFMEHISQIKAGAANHAKEK</sequence>
<keyword evidence="1" id="KW-0407">Ion channel</keyword>
<comment type="caution">
    <text evidence="1">Lacks conserved residue(s) required for the propagation of feature annotation.</text>
</comment>
<protein>
    <recommendedName>
        <fullName evidence="1">Small-conductance mechanosensitive channel</fullName>
    </recommendedName>
</protein>
<dbReference type="Gene3D" id="1.10.287.1260">
    <property type="match status" value="1"/>
</dbReference>
<accession>Q2SFX0</accession>
<organism evidence="2 3">
    <name type="scientific">Hahella chejuensis (strain KCTC 2396)</name>
    <dbReference type="NCBI Taxonomy" id="349521"/>
    <lineage>
        <taxon>Bacteria</taxon>
        <taxon>Pseudomonadati</taxon>
        <taxon>Pseudomonadota</taxon>
        <taxon>Gammaproteobacteria</taxon>
        <taxon>Oceanospirillales</taxon>
        <taxon>Hahellaceae</taxon>
        <taxon>Hahella</taxon>
    </lineage>
</organism>
<gene>
    <name evidence="2" type="ordered locus">HCH_03718</name>
</gene>
<evidence type="ECO:0000256" key="1">
    <source>
        <dbReference type="RuleBase" id="RU369025"/>
    </source>
</evidence>
<dbReference type="InterPro" id="IPR045275">
    <property type="entry name" value="MscS_archaea/bacteria_type"/>
</dbReference>
<keyword evidence="1" id="KW-0472">Membrane</keyword>
<dbReference type="OrthoDB" id="6382970at2"/>
<feature type="transmembrane region" description="Helical" evidence="1">
    <location>
        <begin position="119"/>
        <end position="139"/>
    </location>
</feature>
<reference evidence="2 3" key="1">
    <citation type="journal article" date="2005" name="Nucleic Acids Res.">
        <title>Genomic blueprint of Hahella chejuensis, a marine microbe producing an algicidal agent.</title>
        <authorList>
            <person name="Jeong H."/>
            <person name="Yim J.H."/>
            <person name="Lee C."/>
            <person name="Choi S.-H."/>
            <person name="Park Y.K."/>
            <person name="Yoon S.H."/>
            <person name="Hur C.-G."/>
            <person name="Kang H.-Y."/>
            <person name="Kim D."/>
            <person name="Lee H.H."/>
            <person name="Park K.H."/>
            <person name="Park S.-H."/>
            <person name="Park H.-S."/>
            <person name="Lee H.K."/>
            <person name="Oh T.K."/>
            <person name="Kim J.F."/>
        </authorList>
    </citation>
    <scope>NUCLEOTIDE SEQUENCE [LARGE SCALE GENOMIC DNA]</scope>
    <source>
        <strain evidence="2 3">KCTC 2396</strain>
    </source>
</reference>
<keyword evidence="1" id="KW-1003">Cell membrane</keyword>
<dbReference type="STRING" id="349521.HCH_03718"/>
<feature type="transmembrane region" description="Helical" evidence="1">
    <location>
        <begin position="194"/>
        <end position="216"/>
    </location>
</feature>
<keyword evidence="1" id="KW-0406">Ion transport</keyword>
<comment type="function">
    <text evidence="1">Mechanosensitive channel that participates in the regulation of osmotic pressure changes within the cell, opening in response to stretch forces in the membrane lipid bilayer, without the need for other proteins. Contributes to normal resistance to hypoosmotic shock. Forms an ion channel of 1.0 nanosiemens conductance with a slight preference for anions.</text>
</comment>
<dbReference type="PANTHER" id="PTHR30221">
    <property type="entry name" value="SMALL-CONDUCTANCE MECHANOSENSITIVE CHANNEL"/>
    <property type="match status" value="1"/>
</dbReference>
<keyword evidence="1" id="KW-0812">Transmembrane</keyword>
<comment type="subunit">
    <text evidence="1">Homoheptamer.</text>
</comment>
<dbReference type="HOGENOM" id="CLU_049564_1_1_6"/>
<feature type="transmembrane region" description="Helical" evidence="1">
    <location>
        <begin position="166"/>
        <end position="188"/>
    </location>
</feature>
<feature type="transmembrane region" description="Helical" evidence="1">
    <location>
        <begin position="90"/>
        <end position="113"/>
    </location>
</feature>
<dbReference type="Proteomes" id="UP000000238">
    <property type="component" value="Chromosome"/>
</dbReference>
<dbReference type="EMBL" id="CP000155">
    <property type="protein sequence ID" value="ABC30454.1"/>
    <property type="molecule type" value="Genomic_DNA"/>
</dbReference>
<feature type="transmembrane region" description="Helical" evidence="1">
    <location>
        <begin position="31"/>
        <end position="52"/>
    </location>
</feature>
<dbReference type="PANTHER" id="PTHR30221:SF1">
    <property type="entry name" value="SMALL-CONDUCTANCE MECHANOSENSITIVE CHANNEL"/>
    <property type="match status" value="1"/>
</dbReference>
<keyword evidence="1" id="KW-0997">Cell inner membrane</keyword>
<dbReference type="GO" id="GO:0008381">
    <property type="term" value="F:mechanosensitive monoatomic ion channel activity"/>
    <property type="evidence" value="ECO:0007669"/>
    <property type="project" value="InterPro"/>
</dbReference>
<dbReference type="AlphaFoldDB" id="Q2SFX0"/>
<comment type="subcellular location">
    <subcellularLocation>
        <location evidence="1">Cell inner membrane</location>
        <topology evidence="1">Multi-pass membrane protein</topology>
    </subcellularLocation>
</comment>